<keyword evidence="6 7" id="KW-0119">Carbohydrate metabolism</keyword>
<evidence type="ECO:0000313" key="8">
    <source>
        <dbReference type="EMBL" id="MBD7969111.1"/>
    </source>
</evidence>
<reference evidence="8 9" key="1">
    <citation type="submission" date="2020-08" db="EMBL/GenBank/DDBJ databases">
        <title>A Genomic Blueprint of the Chicken Gut Microbiome.</title>
        <authorList>
            <person name="Gilroy R."/>
            <person name="Ravi A."/>
            <person name="Getino M."/>
            <person name="Pursley I."/>
            <person name="Horton D.L."/>
            <person name="Alikhan N.-F."/>
            <person name="Baker D."/>
            <person name="Gharbi K."/>
            <person name="Hall N."/>
            <person name="Watson M."/>
            <person name="Adriaenssens E.M."/>
            <person name="Foster-Nyarko E."/>
            <person name="Jarju S."/>
            <person name="Secka A."/>
            <person name="Antonio M."/>
            <person name="Oren A."/>
            <person name="Chaudhuri R."/>
            <person name="La Ragione R.M."/>
            <person name="Hildebrand F."/>
            <person name="Pallen M.J."/>
        </authorList>
    </citation>
    <scope>NUCLEOTIDE SEQUENCE [LARGE SCALE GENOMIC DNA]</scope>
    <source>
        <strain evidence="8 9">Sa2BVA9</strain>
    </source>
</reference>
<dbReference type="PANTHER" id="PTHR36204:SF1">
    <property type="entry name" value="N-ACETYLMANNOSAMINE-6-PHOSPHATE 2-EPIMERASE-RELATED"/>
    <property type="match status" value="1"/>
</dbReference>
<gene>
    <name evidence="7" type="primary">nanE</name>
    <name evidence="8" type="ORF">H9647_13620</name>
</gene>
<dbReference type="Proteomes" id="UP000608071">
    <property type="component" value="Unassembled WGS sequence"/>
</dbReference>
<name>A0ABR8T040_9BACL</name>
<evidence type="ECO:0000256" key="6">
    <source>
        <dbReference type="ARBA" id="ARBA00023277"/>
    </source>
</evidence>
<dbReference type="CDD" id="cd04729">
    <property type="entry name" value="NanE"/>
    <property type="match status" value="1"/>
</dbReference>
<keyword evidence="5 7" id="KW-0413">Isomerase</keyword>
<dbReference type="EMBL" id="JACSQL010000005">
    <property type="protein sequence ID" value="MBD7969111.1"/>
    <property type="molecule type" value="Genomic_DNA"/>
</dbReference>
<evidence type="ECO:0000256" key="2">
    <source>
        <dbReference type="ARBA" id="ARBA00002147"/>
    </source>
</evidence>
<dbReference type="InterPro" id="IPR013785">
    <property type="entry name" value="Aldolase_TIM"/>
</dbReference>
<evidence type="ECO:0000256" key="5">
    <source>
        <dbReference type="ARBA" id="ARBA00023235"/>
    </source>
</evidence>
<proteinExistence type="inferred from homology"/>
<comment type="pathway">
    <text evidence="3 7">Amino-sugar metabolism; N-acetylneuraminate degradation; D-fructose 6-phosphate from N-acetylneuraminate: step 3/5.</text>
</comment>
<comment type="catalytic activity">
    <reaction evidence="1 7">
        <text>an N-acyl-D-glucosamine 6-phosphate = an N-acyl-D-mannosamine 6-phosphate</text>
        <dbReference type="Rhea" id="RHEA:23932"/>
        <dbReference type="ChEBI" id="CHEBI:57599"/>
        <dbReference type="ChEBI" id="CHEBI:57666"/>
        <dbReference type="EC" id="5.1.3.9"/>
    </reaction>
</comment>
<dbReference type="InterPro" id="IPR007260">
    <property type="entry name" value="NanE"/>
</dbReference>
<sequence>MELIMKQIRKGLIASCQALPGEPLFGSDTMAKMAKAAEEGGAIAIRANSAEDVKAIKQVGKLPVIGIVKRDYSDSEVYITPTPREVDELVEAGADMIAIDATRRKRPGGITLEAMVDYMRSLNIPIMADISTLEEGEYAASLGVTCVSTTLSGYTPYSPNLQGPDLELVKEAVQKLTIPVIAEGRIQEPSQVEEVLRLGAYAVVVGSAISRPQLITKRFADAARKAVIKADGNE</sequence>
<dbReference type="Pfam" id="PF04131">
    <property type="entry name" value="NanE"/>
    <property type="match status" value="1"/>
</dbReference>
<evidence type="ECO:0000256" key="4">
    <source>
        <dbReference type="ARBA" id="ARBA00007439"/>
    </source>
</evidence>
<evidence type="ECO:0000256" key="1">
    <source>
        <dbReference type="ARBA" id="ARBA00000056"/>
    </source>
</evidence>
<protein>
    <recommendedName>
        <fullName evidence="7">Putative N-acetylmannosamine-6-phosphate 2-epimerase</fullName>
        <ecNumber evidence="7">5.1.3.9</ecNumber>
    </recommendedName>
    <alternativeName>
        <fullName evidence="7">ManNAc-6-P epimerase</fullName>
    </alternativeName>
</protein>
<organism evidence="8 9">
    <name type="scientific">Paenibacillus gallinarum</name>
    <dbReference type="NCBI Taxonomy" id="2762232"/>
    <lineage>
        <taxon>Bacteria</taxon>
        <taxon>Bacillati</taxon>
        <taxon>Bacillota</taxon>
        <taxon>Bacilli</taxon>
        <taxon>Bacillales</taxon>
        <taxon>Paenibacillaceae</taxon>
        <taxon>Paenibacillus</taxon>
    </lineage>
</organism>
<comment type="similarity">
    <text evidence="4 7">Belongs to the NanE family.</text>
</comment>
<dbReference type="SUPFAM" id="SSF51366">
    <property type="entry name" value="Ribulose-phoshate binding barrel"/>
    <property type="match status" value="1"/>
</dbReference>
<comment type="caution">
    <text evidence="8">The sequence shown here is derived from an EMBL/GenBank/DDBJ whole genome shotgun (WGS) entry which is preliminary data.</text>
</comment>
<dbReference type="Gene3D" id="3.20.20.70">
    <property type="entry name" value="Aldolase class I"/>
    <property type="match status" value="1"/>
</dbReference>
<dbReference type="EC" id="5.1.3.9" evidence="7"/>
<evidence type="ECO:0000256" key="3">
    <source>
        <dbReference type="ARBA" id="ARBA00005081"/>
    </source>
</evidence>
<evidence type="ECO:0000313" key="9">
    <source>
        <dbReference type="Proteomes" id="UP000608071"/>
    </source>
</evidence>
<keyword evidence="9" id="KW-1185">Reference proteome</keyword>
<dbReference type="InterPro" id="IPR011060">
    <property type="entry name" value="RibuloseP-bd_barrel"/>
</dbReference>
<comment type="function">
    <text evidence="2 7">Converts N-acetylmannosamine-6-phosphate (ManNAc-6-P) to N-acetylglucosamine-6-phosphate (GlcNAc-6-P).</text>
</comment>
<accession>A0ABR8T040</accession>
<dbReference type="NCBIfam" id="NF002231">
    <property type="entry name" value="PRK01130.1"/>
    <property type="match status" value="1"/>
</dbReference>
<dbReference type="PANTHER" id="PTHR36204">
    <property type="entry name" value="N-ACETYLMANNOSAMINE-6-PHOSPHATE 2-EPIMERASE-RELATED"/>
    <property type="match status" value="1"/>
</dbReference>
<dbReference type="HAMAP" id="MF_01235">
    <property type="entry name" value="ManNAc6P_epimer"/>
    <property type="match status" value="1"/>
</dbReference>
<evidence type="ECO:0000256" key="7">
    <source>
        <dbReference type="HAMAP-Rule" id="MF_01235"/>
    </source>
</evidence>